<dbReference type="EMBL" id="CP126101">
    <property type="protein sequence ID" value="WHY51315.1"/>
    <property type="molecule type" value="Genomic_DNA"/>
</dbReference>
<dbReference type="Gene3D" id="3.30.720.100">
    <property type="match status" value="1"/>
</dbReference>
<dbReference type="Pfam" id="PF06983">
    <property type="entry name" value="3-dmu-9_3-mt"/>
    <property type="match status" value="1"/>
</dbReference>
<sequence length="125" mass="14537">MKSATTFLMFQGQANEAIHQYQQWFPDLEIKSLTYMENSQQVAMAILDLKNLKIMVNDSVIQHNFTFTPSISIFLECESVEEINHLVAQMLEDGKALMPLDNYGFSKQFAWIEDRFGVSWQLTYN</sequence>
<name>A0AAX3WUH3_9BACI</name>
<accession>A0AAX3WUH3</accession>
<evidence type="ECO:0000313" key="2">
    <source>
        <dbReference type="EMBL" id="WHY51315.1"/>
    </source>
</evidence>
<dbReference type="CDD" id="cd06588">
    <property type="entry name" value="PhnB_like"/>
    <property type="match status" value="1"/>
</dbReference>
<dbReference type="PANTHER" id="PTHR33990:SF4">
    <property type="entry name" value="PHNB-LIKE DOMAIN-CONTAINING PROTEIN"/>
    <property type="match status" value="1"/>
</dbReference>
<dbReference type="Proteomes" id="UP001178322">
    <property type="component" value="Chromosome"/>
</dbReference>
<dbReference type="InterPro" id="IPR028973">
    <property type="entry name" value="PhnB-like"/>
</dbReference>
<dbReference type="RefSeq" id="WP_283869898.1">
    <property type="nucleotide sequence ID" value="NZ_CP126101.1"/>
</dbReference>
<dbReference type="PIRSF" id="PIRSF021700">
    <property type="entry name" value="3_dmu_93_MTrfase"/>
    <property type="match status" value="1"/>
</dbReference>
<dbReference type="InterPro" id="IPR029068">
    <property type="entry name" value="Glyas_Bleomycin-R_OHBP_Dase"/>
</dbReference>
<evidence type="ECO:0000313" key="3">
    <source>
        <dbReference type="Proteomes" id="UP001178322"/>
    </source>
</evidence>
<organism evidence="2 3">
    <name type="scientific">Lysinibacillus pakistanensis</name>
    <dbReference type="NCBI Taxonomy" id="759811"/>
    <lineage>
        <taxon>Bacteria</taxon>
        <taxon>Bacillati</taxon>
        <taxon>Bacillota</taxon>
        <taxon>Bacilli</taxon>
        <taxon>Bacillales</taxon>
        <taxon>Bacillaceae</taxon>
        <taxon>Lysinibacillus</taxon>
    </lineage>
</organism>
<dbReference type="Gene3D" id="3.30.720.110">
    <property type="match status" value="1"/>
</dbReference>
<proteinExistence type="predicted"/>
<dbReference type="AlphaFoldDB" id="A0AAX3WUH3"/>
<dbReference type="PANTHER" id="PTHR33990">
    <property type="entry name" value="PROTEIN YJDN-RELATED"/>
    <property type="match status" value="1"/>
</dbReference>
<feature type="domain" description="PhnB-like" evidence="1">
    <location>
        <begin position="4"/>
        <end position="123"/>
    </location>
</feature>
<dbReference type="InterPro" id="IPR009725">
    <property type="entry name" value="3_dmu_93_MTrfase"/>
</dbReference>
<protein>
    <submittedName>
        <fullName evidence="2">VOC family protein</fullName>
    </submittedName>
</protein>
<evidence type="ECO:0000259" key="1">
    <source>
        <dbReference type="Pfam" id="PF06983"/>
    </source>
</evidence>
<reference evidence="2" key="1">
    <citation type="submission" date="2023-05" db="EMBL/GenBank/DDBJ databases">
        <title>Comparative genomics of Bacillaceae isolates and their secondary metabolite potential.</title>
        <authorList>
            <person name="Song L."/>
            <person name="Nielsen L.J."/>
            <person name="Mohite O."/>
            <person name="Xu X."/>
            <person name="Weber T."/>
            <person name="Kovacs A.T."/>
        </authorList>
    </citation>
    <scope>NUCLEOTIDE SEQUENCE</scope>
    <source>
        <strain evidence="2">LY1</strain>
    </source>
</reference>
<gene>
    <name evidence="2" type="ORF">QNH24_24155</name>
</gene>
<dbReference type="SUPFAM" id="SSF54593">
    <property type="entry name" value="Glyoxalase/Bleomycin resistance protein/Dihydroxybiphenyl dioxygenase"/>
    <property type="match status" value="1"/>
</dbReference>